<sequence length="384" mass="44470">MKSTSIQHNSNNNTPVTDQAHYDQKMIAQYSKDSKKKYLQIQDNQQLVSFKFVEQIDIDKLRIYECFKINLQSVPINITTLQINNCNVEKLAGIKQMTQLQSLDLSNNRVSDVSELQYLENLTILSLSYNKLSDISPLSTLLNLQELYLYRNQINSALQLKNLRNLIKLDLGVNALLDLNGIQYLKNLTRLSVPYNKLVDIRQIKNLTRVQELILCGNQLNNIDVLKNFQNLNMLNLADNKLVDISSIKYLQNLTHLYILNNLIVHIDALRNLSFDQLEISSNDIISFEPVENHKNFKNYSIDEQQQPKEKHIRLSKRLKAVFDSQELLNLQQEKKGLIHIIQKEQVEKVVKSAKKAINDQELMSKQIVFLFQVLSQATCESNQ</sequence>
<accession>A0AA86Q8P8</accession>
<gene>
    <name evidence="3" type="ORF">HINF_LOCUS35814</name>
    <name evidence="4" type="ORF">HINF_LOCUS38099</name>
</gene>
<dbReference type="InterPro" id="IPR025875">
    <property type="entry name" value="Leu-rich_rpt_4"/>
</dbReference>
<keyword evidence="5" id="KW-1185">Reference proteome</keyword>
<evidence type="ECO:0000313" key="5">
    <source>
        <dbReference type="Proteomes" id="UP001642409"/>
    </source>
</evidence>
<reference evidence="3" key="1">
    <citation type="submission" date="2023-06" db="EMBL/GenBank/DDBJ databases">
        <authorList>
            <person name="Kurt Z."/>
        </authorList>
    </citation>
    <scope>NUCLEOTIDE SEQUENCE</scope>
</reference>
<organism evidence="3">
    <name type="scientific">Hexamita inflata</name>
    <dbReference type="NCBI Taxonomy" id="28002"/>
    <lineage>
        <taxon>Eukaryota</taxon>
        <taxon>Metamonada</taxon>
        <taxon>Diplomonadida</taxon>
        <taxon>Hexamitidae</taxon>
        <taxon>Hexamitinae</taxon>
        <taxon>Hexamita</taxon>
    </lineage>
</organism>
<dbReference type="EMBL" id="CAXDID020000144">
    <property type="protein sequence ID" value="CAL6039953.1"/>
    <property type="molecule type" value="Genomic_DNA"/>
</dbReference>
<name>A0AA86Q8P8_9EUKA</name>
<dbReference type="Proteomes" id="UP001642409">
    <property type="component" value="Unassembled WGS sequence"/>
</dbReference>
<evidence type="ECO:0000313" key="4">
    <source>
        <dbReference type="EMBL" id="CAL6039953.1"/>
    </source>
</evidence>
<dbReference type="Pfam" id="PF12799">
    <property type="entry name" value="LRR_4"/>
    <property type="match status" value="2"/>
</dbReference>
<evidence type="ECO:0000256" key="1">
    <source>
        <dbReference type="ARBA" id="ARBA00022614"/>
    </source>
</evidence>
<protein>
    <submittedName>
        <fullName evidence="3">Partial</fullName>
    </submittedName>
</protein>
<dbReference type="SMART" id="SM00369">
    <property type="entry name" value="LRR_TYP"/>
    <property type="match status" value="4"/>
</dbReference>
<keyword evidence="1" id="KW-0433">Leucine-rich repeat</keyword>
<dbReference type="PRINTS" id="PR00019">
    <property type="entry name" value="LEURICHRPT"/>
</dbReference>
<dbReference type="EMBL" id="CATOUU010000787">
    <property type="protein sequence ID" value="CAI9948169.1"/>
    <property type="molecule type" value="Genomic_DNA"/>
</dbReference>
<dbReference type="InterPro" id="IPR032675">
    <property type="entry name" value="LRR_dom_sf"/>
</dbReference>
<comment type="caution">
    <text evidence="3">The sequence shown here is derived from an EMBL/GenBank/DDBJ whole genome shotgun (WGS) entry which is preliminary data.</text>
</comment>
<evidence type="ECO:0000313" key="3">
    <source>
        <dbReference type="EMBL" id="CAI9948169.1"/>
    </source>
</evidence>
<reference evidence="4 5" key="2">
    <citation type="submission" date="2024-07" db="EMBL/GenBank/DDBJ databases">
        <authorList>
            <person name="Akdeniz Z."/>
        </authorList>
    </citation>
    <scope>NUCLEOTIDE SEQUENCE [LARGE SCALE GENOMIC DNA]</scope>
</reference>
<dbReference type="SMART" id="SM00365">
    <property type="entry name" value="LRR_SD22"/>
    <property type="match status" value="5"/>
</dbReference>
<dbReference type="InterPro" id="IPR001611">
    <property type="entry name" value="Leu-rich_rpt"/>
</dbReference>
<evidence type="ECO:0000256" key="2">
    <source>
        <dbReference type="ARBA" id="ARBA00022737"/>
    </source>
</evidence>
<dbReference type="PANTHER" id="PTHR46652">
    <property type="entry name" value="LEUCINE-RICH REPEAT AND IQ DOMAIN-CONTAINING PROTEIN 1-RELATED"/>
    <property type="match status" value="1"/>
</dbReference>
<dbReference type="InterPro" id="IPR050836">
    <property type="entry name" value="SDS22/Internalin_LRR"/>
</dbReference>
<dbReference type="PANTHER" id="PTHR46652:SF3">
    <property type="entry name" value="LEUCINE-RICH REPEAT-CONTAINING PROTEIN 9"/>
    <property type="match status" value="1"/>
</dbReference>
<dbReference type="SUPFAM" id="SSF52058">
    <property type="entry name" value="L domain-like"/>
    <property type="match status" value="1"/>
</dbReference>
<proteinExistence type="predicted"/>
<dbReference type="InterPro" id="IPR003591">
    <property type="entry name" value="Leu-rich_rpt_typical-subtyp"/>
</dbReference>
<dbReference type="AlphaFoldDB" id="A0AA86Q8P8"/>
<dbReference type="Gene3D" id="3.80.10.10">
    <property type="entry name" value="Ribonuclease Inhibitor"/>
    <property type="match status" value="2"/>
</dbReference>
<dbReference type="PROSITE" id="PS51450">
    <property type="entry name" value="LRR"/>
    <property type="match status" value="5"/>
</dbReference>
<keyword evidence="2" id="KW-0677">Repeat</keyword>